<reference evidence="1" key="1">
    <citation type="submission" date="2021-06" db="EMBL/GenBank/DDBJ databases">
        <authorList>
            <person name="Kallberg Y."/>
            <person name="Tangrot J."/>
            <person name="Rosling A."/>
        </authorList>
    </citation>
    <scope>NUCLEOTIDE SEQUENCE</scope>
    <source>
        <strain evidence="1">MA461A</strain>
    </source>
</reference>
<evidence type="ECO:0000313" key="1">
    <source>
        <dbReference type="EMBL" id="CAG8819590.1"/>
    </source>
</evidence>
<keyword evidence="2" id="KW-1185">Reference proteome</keyword>
<dbReference type="Proteomes" id="UP000789920">
    <property type="component" value="Unassembled WGS sequence"/>
</dbReference>
<name>A0ACA9S156_9GLOM</name>
<comment type="caution">
    <text evidence="1">The sequence shown here is derived from an EMBL/GenBank/DDBJ whole genome shotgun (WGS) entry which is preliminary data.</text>
</comment>
<feature type="non-terminal residue" evidence="1">
    <location>
        <position position="1"/>
    </location>
</feature>
<sequence>KRDILFNLDQPVEVPLDEFNSKWWPLILNVWVQFNYKIHTNRNS</sequence>
<gene>
    <name evidence="1" type="ORF">RPERSI_LOCUS25165</name>
</gene>
<protein>
    <submittedName>
        <fullName evidence="1">4577_t:CDS:1</fullName>
    </submittedName>
</protein>
<evidence type="ECO:0000313" key="2">
    <source>
        <dbReference type="Proteomes" id="UP000789920"/>
    </source>
</evidence>
<accession>A0ACA9S156</accession>
<organism evidence="1 2">
    <name type="scientific">Racocetra persica</name>
    <dbReference type="NCBI Taxonomy" id="160502"/>
    <lineage>
        <taxon>Eukaryota</taxon>
        <taxon>Fungi</taxon>
        <taxon>Fungi incertae sedis</taxon>
        <taxon>Mucoromycota</taxon>
        <taxon>Glomeromycotina</taxon>
        <taxon>Glomeromycetes</taxon>
        <taxon>Diversisporales</taxon>
        <taxon>Gigasporaceae</taxon>
        <taxon>Racocetra</taxon>
    </lineage>
</organism>
<dbReference type="EMBL" id="CAJVQC010082502">
    <property type="protein sequence ID" value="CAG8819590.1"/>
    <property type="molecule type" value="Genomic_DNA"/>
</dbReference>
<proteinExistence type="predicted"/>